<dbReference type="Proteomes" id="UP000234748">
    <property type="component" value="Unassembled WGS sequence"/>
</dbReference>
<dbReference type="EMBL" id="PGUY01000042">
    <property type="protein sequence ID" value="PLT29330.1"/>
    <property type="molecule type" value="Genomic_DNA"/>
</dbReference>
<evidence type="ECO:0000313" key="1">
    <source>
        <dbReference type="EMBL" id="PLT29330.1"/>
    </source>
</evidence>
<name>A0A2N5M4P6_9BACI</name>
<dbReference type="PROSITE" id="PS51257">
    <property type="entry name" value="PROKAR_LIPOPROTEIN"/>
    <property type="match status" value="1"/>
</dbReference>
<protein>
    <submittedName>
        <fullName evidence="1">Uncharacterized protein</fullName>
    </submittedName>
</protein>
<evidence type="ECO:0000313" key="2">
    <source>
        <dbReference type="Proteomes" id="UP000234748"/>
    </source>
</evidence>
<proteinExistence type="predicted"/>
<organism evidence="1 2">
    <name type="scientific">Peribacillus deserti</name>
    <dbReference type="NCBI Taxonomy" id="673318"/>
    <lineage>
        <taxon>Bacteria</taxon>
        <taxon>Bacillati</taxon>
        <taxon>Bacillota</taxon>
        <taxon>Bacilli</taxon>
        <taxon>Bacillales</taxon>
        <taxon>Bacillaceae</taxon>
        <taxon>Peribacillus</taxon>
    </lineage>
</organism>
<comment type="caution">
    <text evidence="1">The sequence shown here is derived from an EMBL/GenBank/DDBJ whole genome shotgun (WGS) entry which is preliminary data.</text>
</comment>
<reference evidence="1 2" key="1">
    <citation type="submission" date="2017-11" db="EMBL/GenBank/DDBJ databases">
        <title>Comparitive Functional Genomics of Dry Heat Resistant strains isolated from the Viking Spacecraft.</title>
        <authorList>
            <person name="Seuylemezian A."/>
            <person name="Cooper K."/>
            <person name="Vaishampayan P."/>
        </authorList>
    </citation>
    <scope>NUCLEOTIDE SEQUENCE [LARGE SCALE GENOMIC DNA]</scope>
    <source>
        <strain evidence="1 2">V1-29</strain>
    </source>
</reference>
<gene>
    <name evidence="1" type="ORF">CUU66_13500</name>
</gene>
<dbReference type="RefSeq" id="WP_101643041.1">
    <property type="nucleotide sequence ID" value="NZ_PGUY01000042.1"/>
</dbReference>
<keyword evidence="2" id="KW-1185">Reference proteome</keyword>
<accession>A0A2N5M4P6</accession>
<dbReference type="AlphaFoldDB" id="A0A2N5M4P6"/>
<sequence>MNNKLFIIISIFLVLTGGCTDKTVIHKRDTDYSSVEPHTLSGKEKNLLQLTTIEPSELLVYNVHLIKEHKVNVKVDYYKNKELKQTFINMTSSLKKGDSLISAGFDNLPGDPQNKRIWFAAMGGAKGSTVESMDINKGTASSIISINDKKELLHDKYTVIGVYIQNSFETDLHTVTLENEHSLDTILKENENVYMISFRIKGS</sequence>